<dbReference type="Gene3D" id="3.40.50.720">
    <property type="entry name" value="NAD(P)-binding Rossmann-like Domain"/>
    <property type="match status" value="1"/>
</dbReference>
<dbReference type="EC" id="1.2.1.84" evidence="1"/>
<dbReference type="OrthoDB" id="429813at2759"/>
<keyword evidence="4" id="KW-1185">Reference proteome</keyword>
<evidence type="ECO:0000313" key="3">
    <source>
        <dbReference type="EMBL" id="KMQ82297.1"/>
    </source>
</evidence>
<dbReference type="PANTHER" id="PTHR11011:SF60">
    <property type="entry name" value="FATTY ACYL-COA REDUCTASE-RELATED"/>
    <property type="match status" value="1"/>
</dbReference>
<comment type="catalytic activity">
    <reaction evidence="1">
        <text>a long-chain fatty acyl-CoA + 2 NADPH + 2 H(+) = a long-chain primary fatty alcohol + 2 NADP(+) + CoA</text>
        <dbReference type="Rhea" id="RHEA:52716"/>
        <dbReference type="ChEBI" id="CHEBI:15378"/>
        <dbReference type="ChEBI" id="CHEBI:57287"/>
        <dbReference type="ChEBI" id="CHEBI:57783"/>
        <dbReference type="ChEBI" id="CHEBI:58349"/>
        <dbReference type="ChEBI" id="CHEBI:77396"/>
        <dbReference type="ChEBI" id="CHEBI:83139"/>
        <dbReference type="EC" id="1.2.1.84"/>
    </reaction>
</comment>
<comment type="caution">
    <text evidence="3">The sequence shown here is derived from an EMBL/GenBank/DDBJ whole genome shotgun (WGS) entry which is preliminary data.</text>
</comment>
<dbReference type="STRING" id="67767.A0A0J7JVZ1"/>
<proteinExistence type="inferred from homology"/>
<sequence length="112" mass="12912">MFNFYVKDLELSENDKNMLMREVSIVFHLAATVRFDEDIKTSAAINVIATNVILNIAKHMPNLKSFIHVSTVYANSHVKCIKECVYTYPIDYRELITLTRTLPESTIKERTA</sequence>
<dbReference type="Proteomes" id="UP000036403">
    <property type="component" value="Unassembled WGS sequence"/>
</dbReference>
<dbReference type="GO" id="GO:0035336">
    <property type="term" value="P:long-chain fatty-acyl-CoA metabolic process"/>
    <property type="evidence" value="ECO:0007669"/>
    <property type="project" value="TreeGrafter"/>
</dbReference>
<dbReference type="PaxDb" id="67767-A0A0J7JVZ1"/>
<dbReference type="InterPro" id="IPR026055">
    <property type="entry name" value="FAR"/>
</dbReference>
<comment type="function">
    <text evidence="1">Catalyzes the reduction of fatty acyl-CoA to fatty alcohols.</text>
</comment>
<dbReference type="GO" id="GO:0102965">
    <property type="term" value="F:alcohol-forming long-chain fatty acyl-CoA reductase activity"/>
    <property type="evidence" value="ECO:0007669"/>
    <property type="project" value="UniProtKB-EC"/>
</dbReference>
<dbReference type="InterPro" id="IPR036291">
    <property type="entry name" value="NAD(P)-bd_dom_sf"/>
</dbReference>
<keyword evidence="1" id="KW-0521">NADP</keyword>
<feature type="domain" description="Thioester reductase (TE)" evidence="2">
    <location>
        <begin position="7"/>
        <end position="95"/>
    </location>
</feature>
<reference evidence="3 4" key="1">
    <citation type="submission" date="2015-04" db="EMBL/GenBank/DDBJ databases">
        <title>Lasius niger genome sequencing.</title>
        <authorList>
            <person name="Konorov E.A."/>
            <person name="Nikitin M.A."/>
            <person name="Kirill M.V."/>
            <person name="Chang P."/>
        </authorList>
    </citation>
    <scope>NUCLEOTIDE SEQUENCE [LARGE SCALE GENOMIC DNA]</scope>
    <source>
        <tissue evidence="3">Whole</tissue>
    </source>
</reference>
<feature type="non-terminal residue" evidence="3">
    <location>
        <position position="112"/>
    </location>
</feature>
<keyword evidence="1" id="KW-0444">Lipid biosynthesis</keyword>
<keyword evidence="1" id="KW-0560">Oxidoreductase</keyword>
<dbReference type="GO" id="GO:0005777">
    <property type="term" value="C:peroxisome"/>
    <property type="evidence" value="ECO:0007669"/>
    <property type="project" value="TreeGrafter"/>
</dbReference>
<comment type="similarity">
    <text evidence="1">Belongs to the fatty acyl-CoA reductase family.</text>
</comment>
<accession>A0A0J7JVZ1</accession>
<dbReference type="PANTHER" id="PTHR11011">
    <property type="entry name" value="MALE STERILITY PROTEIN 2-RELATED"/>
    <property type="match status" value="1"/>
</dbReference>
<protein>
    <recommendedName>
        <fullName evidence="1">Fatty acyl-CoA reductase</fullName>
        <ecNumber evidence="1">1.2.1.84</ecNumber>
    </recommendedName>
</protein>
<name>A0A0J7JVZ1_LASNI</name>
<keyword evidence="1" id="KW-0443">Lipid metabolism</keyword>
<dbReference type="EMBL" id="LBMM01026617">
    <property type="protein sequence ID" value="KMQ82297.1"/>
    <property type="molecule type" value="Genomic_DNA"/>
</dbReference>
<evidence type="ECO:0000313" key="4">
    <source>
        <dbReference type="Proteomes" id="UP000036403"/>
    </source>
</evidence>
<gene>
    <name evidence="3" type="ORF">RF55_23469</name>
</gene>
<organism evidence="3 4">
    <name type="scientific">Lasius niger</name>
    <name type="common">Black garden ant</name>
    <dbReference type="NCBI Taxonomy" id="67767"/>
    <lineage>
        <taxon>Eukaryota</taxon>
        <taxon>Metazoa</taxon>
        <taxon>Ecdysozoa</taxon>
        <taxon>Arthropoda</taxon>
        <taxon>Hexapoda</taxon>
        <taxon>Insecta</taxon>
        <taxon>Pterygota</taxon>
        <taxon>Neoptera</taxon>
        <taxon>Endopterygota</taxon>
        <taxon>Hymenoptera</taxon>
        <taxon>Apocrita</taxon>
        <taxon>Aculeata</taxon>
        <taxon>Formicoidea</taxon>
        <taxon>Formicidae</taxon>
        <taxon>Formicinae</taxon>
        <taxon>Lasius</taxon>
        <taxon>Lasius</taxon>
    </lineage>
</organism>
<evidence type="ECO:0000256" key="1">
    <source>
        <dbReference type="RuleBase" id="RU363097"/>
    </source>
</evidence>
<dbReference type="GO" id="GO:0080019">
    <property type="term" value="F:alcohol-forming very long-chain fatty acyl-CoA reductase activity"/>
    <property type="evidence" value="ECO:0007669"/>
    <property type="project" value="InterPro"/>
</dbReference>
<dbReference type="Pfam" id="PF07993">
    <property type="entry name" value="NAD_binding_4"/>
    <property type="match status" value="1"/>
</dbReference>
<dbReference type="InterPro" id="IPR013120">
    <property type="entry name" value="FAR_NAD-bd"/>
</dbReference>
<evidence type="ECO:0000259" key="2">
    <source>
        <dbReference type="Pfam" id="PF07993"/>
    </source>
</evidence>
<dbReference type="SUPFAM" id="SSF51735">
    <property type="entry name" value="NAD(P)-binding Rossmann-fold domains"/>
    <property type="match status" value="1"/>
</dbReference>
<dbReference type="AlphaFoldDB" id="A0A0J7JVZ1"/>